<dbReference type="EMBL" id="HQ005992">
    <property type="protein sequence ID" value="ADV40286.1"/>
    <property type="molecule type" value="mRNA"/>
</dbReference>
<evidence type="ECO:0000256" key="3">
    <source>
        <dbReference type="ARBA" id="ARBA00012732"/>
    </source>
</evidence>
<dbReference type="PANTHER" id="PTHR11407">
    <property type="entry name" value="LYSOZYME C"/>
    <property type="match status" value="1"/>
</dbReference>
<dbReference type="SUPFAM" id="SSF53955">
    <property type="entry name" value="Lysozyme-like"/>
    <property type="match status" value="1"/>
</dbReference>
<feature type="chain" id="PRO_5003218546" description="lysozyme" evidence="8">
    <location>
        <begin position="32"/>
        <end position="148"/>
    </location>
</feature>
<evidence type="ECO:0000256" key="4">
    <source>
        <dbReference type="ARBA" id="ARBA00022638"/>
    </source>
</evidence>
<comment type="similarity">
    <text evidence="2 7">Belongs to the glycosyl hydrolase 22 family.</text>
</comment>
<dbReference type="SMART" id="SM00263">
    <property type="entry name" value="LYZ1"/>
    <property type="match status" value="1"/>
</dbReference>
<evidence type="ECO:0000256" key="8">
    <source>
        <dbReference type="SAM" id="SignalP"/>
    </source>
</evidence>
<feature type="domain" description="Glycosyl hydrolases family 22 (GH22)" evidence="9">
    <location>
        <begin position="92"/>
        <end position="110"/>
    </location>
</feature>
<evidence type="ECO:0000256" key="5">
    <source>
        <dbReference type="ARBA" id="ARBA00023157"/>
    </source>
</evidence>
<dbReference type="PRINTS" id="PR00135">
    <property type="entry name" value="LYZLACT"/>
</dbReference>
<keyword evidence="8" id="KW-0732">Signal</keyword>
<dbReference type="InterPro" id="IPR000974">
    <property type="entry name" value="Glyco_hydro_22_lys"/>
</dbReference>
<dbReference type="AlphaFoldDB" id="E7D1P2"/>
<dbReference type="InterPro" id="IPR019799">
    <property type="entry name" value="Glyco_hydro_22_CS"/>
</dbReference>
<dbReference type="InterPro" id="IPR023346">
    <property type="entry name" value="Lysozyme-like_dom_sf"/>
</dbReference>
<feature type="signal peptide" evidence="8">
    <location>
        <begin position="1"/>
        <end position="31"/>
    </location>
</feature>
<evidence type="ECO:0000256" key="6">
    <source>
        <dbReference type="ARBA" id="ARBA00023295"/>
    </source>
</evidence>
<organism evidence="10">
    <name type="scientific">Latrodectus hesperus</name>
    <name type="common">Western black widow spider</name>
    <dbReference type="NCBI Taxonomy" id="256737"/>
    <lineage>
        <taxon>Eukaryota</taxon>
        <taxon>Metazoa</taxon>
        <taxon>Ecdysozoa</taxon>
        <taxon>Arthropoda</taxon>
        <taxon>Chelicerata</taxon>
        <taxon>Arachnida</taxon>
        <taxon>Araneae</taxon>
        <taxon>Araneomorphae</taxon>
        <taxon>Entelegynae</taxon>
        <taxon>Araneoidea</taxon>
        <taxon>Theridiidae</taxon>
        <taxon>Latrodectus</taxon>
    </lineage>
</organism>
<proteinExistence type="evidence at transcript level"/>
<evidence type="ECO:0000256" key="1">
    <source>
        <dbReference type="ARBA" id="ARBA00000632"/>
    </source>
</evidence>
<keyword evidence="4" id="KW-0081">Bacteriolytic enzyme</keyword>
<dbReference type="GO" id="GO:0042742">
    <property type="term" value="P:defense response to bacterium"/>
    <property type="evidence" value="ECO:0007669"/>
    <property type="project" value="UniProtKB-KW"/>
</dbReference>
<dbReference type="PROSITE" id="PS51348">
    <property type="entry name" value="GLYCOSYL_HYDROL_F22_2"/>
    <property type="match status" value="1"/>
</dbReference>
<keyword evidence="4" id="KW-0929">Antimicrobial</keyword>
<sequence>MMLSGVELVFALGSVLPIFSSALVASPCSLAEVFINKFGQNKAEAANWACLAKHASGFNTQAIGETHRDGSDDFGIFQINDKYCRRGTKTSCGVSCTDLVSNDIVPSASCAMSIYKKEGFAHWPAWKNNCKGHDVSRFIDKCEVRPKG</sequence>
<dbReference type="CDD" id="cd16899">
    <property type="entry name" value="LYZ_C_invert"/>
    <property type="match status" value="1"/>
</dbReference>
<accession>E7D1P2</accession>
<dbReference type="GO" id="GO:0003796">
    <property type="term" value="F:lysozyme activity"/>
    <property type="evidence" value="ECO:0007669"/>
    <property type="project" value="UniProtKB-EC"/>
</dbReference>
<protein>
    <recommendedName>
        <fullName evidence="3">lysozyme</fullName>
        <ecNumber evidence="3">3.2.1.17</ecNumber>
    </recommendedName>
</protein>
<evidence type="ECO:0000313" key="10">
    <source>
        <dbReference type="EMBL" id="ADV40286.1"/>
    </source>
</evidence>
<keyword evidence="6" id="KW-0378">Hydrolase</keyword>
<keyword evidence="5" id="KW-1015">Disulfide bond</keyword>
<dbReference type="GO" id="GO:0031640">
    <property type="term" value="P:killing of cells of another organism"/>
    <property type="evidence" value="ECO:0007669"/>
    <property type="project" value="UniProtKB-KW"/>
</dbReference>
<name>E7D1P2_LATHE</name>
<dbReference type="Gene3D" id="1.10.530.10">
    <property type="match status" value="1"/>
</dbReference>
<evidence type="ECO:0000256" key="7">
    <source>
        <dbReference type="RuleBase" id="RU004440"/>
    </source>
</evidence>
<dbReference type="InterPro" id="IPR001916">
    <property type="entry name" value="Glyco_hydro_22"/>
</dbReference>
<comment type="catalytic activity">
    <reaction evidence="1">
        <text>Hydrolysis of (1-&gt;4)-beta-linkages between N-acetylmuramic acid and N-acetyl-D-glucosamine residues in a peptidoglycan and between N-acetyl-D-glucosamine residues in chitodextrins.</text>
        <dbReference type="EC" id="3.2.1.17"/>
    </reaction>
</comment>
<dbReference type="PRINTS" id="PR00137">
    <property type="entry name" value="LYSOZYME"/>
</dbReference>
<dbReference type="Pfam" id="PF00062">
    <property type="entry name" value="Lys"/>
    <property type="match status" value="1"/>
</dbReference>
<reference evidence="10" key="1">
    <citation type="submission" date="2010-07" db="EMBL/GenBank/DDBJ databases">
        <authorList>
            <person name="Waworundeng G."/>
            <person name="Nguyen A."/>
            <person name="Verduzco A."/>
            <person name="Vierra C."/>
        </authorList>
    </citation>
    <scope>NUCLEOTIDE SEQUENCE</scope>
</reference>
<reference evidence="10" key="2">
    <citation type="submission" date="2011-01" db="EMBL/GenBank/DDBJ databases">
        <title>Identification of Proteins Involved in Black Widow Spider Wrapping Silk Fibers.</title>
        <authorList>
            <person name="Nguyen A."/>
            <person name="Verduzco A."/>
            <person name="Vierra C."/>
        </authorList>
    </citation>
    <scope>NUCLEOTIDE SEQUENCE</scope>
</reference>
<evidence type="ECO:0000256" key="2">
    <source>
        <dbReference type="ARBA" id="ARBA00010859"/>
    </source>
</evidence>
<dbReference type="EC" id="3.2.1.17" evidence="3"/>
<keyword evidence="6" id="KW-0326">Glycosidase</keyword>
<dbReference type="PROSITE" id="PS00128">
    <property type="entry name" value="GLYCOSYL_HYDROL_F22_1"/>
    <property type="match status" value="1"/>
</dbReference>
<dbReference type="PANTHER" id="PTHR11407:SF63">
    <property type="entry name" value="LYSOZYME C"/>
    <property type="match status" value="1"/>
</dbReference>
<evidence type="ECO:0000259" key="9">
    <source>
        <dbReference type="PROSITE" id="PS00128"/>
    </source>
</evidence>
<dbReference type="FunFam" id="1.10.530.10:FF:000001">
    <property type="entry name" value="Lysozyme C"/>
    <property type="match status" value="1"/>
</dbReference>